<proteinExistence type="predicted"/>
<evidence type="ECO:0000313" key="2">
    <source>
        <dbReference type="EMBL" id="GEU68156.1"/>
    </source>
</evidence>
<gene>
    <name evidence="2" type="ORF">Tci_040134</name>
</gene>
<feature type="compositionally biased region" description="Basic and acidic residues" evidence="1">
    <location>
        <begin position="96"/>
        <end position="106"/>
    </location>
</feature>
<organism evidence="2">
    <name type="scientific">Tanacetum cinerariifolium</name>
    <name type="common">Dalmatian daisy</name>
    <name type="synonym">Chrysanthemum cinerariifolium</name>
    <dbReference type="NCBI Taxonomy" id="118510"/>
    <lineage>
        <taxon>Eukaryota</taxon>
        <taxon>Viridiplantae</taxon>
        <taxon>Streptophyta</taxon>
        <taxon>Embryophyta</taxon>
        <taxon>Tracheophyta</taxon>
        <taxon>Spermatophyta</taxon>
        <taxon>Magnoliopsida</taxon>
        <taxon>eudicotyledons</taxon>
        <taxon>Gunneridae</taxon>
        <taxon>Pentapetalae</taxon>
        <taxon>asterids</taxon>
        <taxon>campanulids</taxon>
        <taxon>Asterales</taxon>
        <taxon>Asteraceae</taxon>
        <taxon>Asteroideae</taxon>
        <taxon>Anthemideae</taxon>
        <taxon>Anthemidinae</taxon>
        <taxon>Tanacetum</taxon>
    </lineage>
</organism>
<dbReference type="AlphaFoldDB" id="A0A6L2M2A9"/>
<evidence type="ECO:0000256" key="1">
    <source>
        <dbReference type="SAM" id="MobiDB-lite"/>
    </source>
</evidence>
<reference evidence="2" key="1">
    <citation type="journal article" date="2019" name="Sci. Rep.">
        <title>Draft genome of Tanacetum cinerariifolium, the natural source of mosquito coil.</title>
        <authorList>
            <person name="Yamashiro T."/>
            <person name="Shiraishi A."/>
            <person name="Satake H."/>
            <person name="Nakayama K."/>
        </authorList>
    </citation>
    <scope>NUCLEOTIDE SEQUENCE</scope>
</reference>
<protein>
    <submittedName>
        <fullName evidence="2">Uncharacterized protein</fullName>
    </submittedName>
</protein>
<comment type="caution">
    <text evidence="2">The sequence shown here is derived from an EMBL/GenBank/DDBJ whole genome shotgun (WGS) entry which is preliminary data.</text>
</comment>
<sequence>MYLNLWRYKAVRHRNSNLMIQPEPEGSTQGYLLVNVEVLSDEVLKLKNFKKDASKGFQVIKSRKAVKVGDDVATKEAVKVGDDVATKEAIKVGDDVATKEAVSSDKKQKKQGGGSKLKKKVIHKTLKSVKKTLKKGCKKKNFTSDNDVLIKKVKKY</sequence>
<feature type="region of interest" description="Disordered" evidence="1">
    <location>
        <begin position="96"/>
        <end position="120"/>
    </location>
</feature>
<accession>A0A6L2M2A9</accession>
<dbReference type="EMBL" id="BKCJ010005695">
    <property type="protein sequence ID" value="GEU68156.1"/>
    <property type="molecule type" value="Genomic_DNA"/>
</dbReference>
<name>A0A6L2M2A9_TANCI</name>